<proteinExistence type="predicted"/>
<keyword evidence="7 12" id="KW-0472">Membrane</keyword>
<keyword evidence="9" id="KW-0966">Cell projection</keyword>
<evidence type="ECO:0000256" key="10">
    <source>
        <dbReference type="SAM" id="Coils"/>
    </source>
</evidence>
<dbReference type="EMBL" id="VZZU01000357">
    <property type="protein sequence ID" value="NXW42761.1"/>
    <property type="molecule type" value="Genomic_DNA"/>
</dbReference>
<feature type="coiled-coil region" evidence="10">
    <location>
        <begin position="349"/>
        <end position="402"/>
    </location>
</feature>
<keyword evidence="4" id="KW-0963">Cytoplasm</keyword>
<evidence type="ECO:0000256" key="3">
    <source>
        <dbReference type="ARBA" id="ARBA00022475"/>
    </source>
</evidence>
<evidence type="ECO:0000256" key="4">
    <source>
        <dbReference type="ARBA" id="ARBA00022490"/>
    </source>
</evidence>
<dbReference type="PANTHER" id="PTHR16795:SF14">
    <property type="entry name" value="LIMBIN"/>
    <property type="match status" value="1"/>
</dbReference>
<name>A0A7L4BYS5_9AVES</name>
<comment type="caution">
    <text evidence="13">The sequence shown here is derived from an EMBL/GenBank/DDBJ whole genome shotgun (WGS) entry which is preliminary data.</text>
</comment>
<feature type="coiled-coil region" evidence="10">
    <location>
        <begin position="685"/>
        <end position="736"/>
    </location>
</feature>
<dbReference type="Proteomes" id="UP000551823">
    <property type="component" value="Unassembled WGS sequence"/>
</dbReference>
<feature type="non-terminal residue" evidence="13">
    <location>
        <position position="1"/>
    </location>
</feature>
<keyword evidence="10" id="KW-0175">Coiled coil</keyword>
<accession>A0A7L4BYS5</accession>
<dbReference type="AlphaFoldDB" id="A0A7L4BYS5"/>
<dbReference type="GO" id="GO:0007224">
    <property type="term" value="P:smoothened signaling pathway"/>
    <property type="evidence" value="ECO:0007669"/>
    <property type="project" value="InterPro"/>
</dbReference>
<evidence type="ECO:0000256" key="2">
    <source>
        <dbReference type="ARBA" id="ARBA00004162"/>
    </source>
</evidence>
<gene>
    <name evidence="13" type="primary">Evc2</name>
    <name evidence="13" type="ORF">NYCLEU_R10550</name>
</gene>
<feature type="region of interest" description="Disordered" evidence="11">
    <location>
        <begin position="1199"/>
        <end position="1222"/>
    </location>
</feature>
<dbReference type="GO" id="GO:0060170">
    <property type="term" value="C:ciliary membrane"/>
    <property type="evidence" value="ECO:0007669"/>
    <property type="project" value="TreeGrafter"/>
</dbReference>
<evidence type="ECO:0000256" key="5">
    <source>
        <dbReference type="ARBA" id="ARBA00022692"/>
    </source>
</evidence>
<protein>
    <submittedName>
        <fullName evidence="13">LBN protein</fullName>
    </submittedName>
</protein>
<dbReference type="PANTHER" id="PTHR16795">
    <property type="entry name" value="LIMBIN/ELLIS-VAN CREVELD PROTEIN"/>
    <property type="match status" value="1"/>
</dbReference>
<evidence type="ECO:0000256" key="9">
    <source>
        <dbReference type="ARBA" id="ARBA00023273"/>
    </source>
</evidence>
<evidence type="ECO:0000256" key="7">
    <source>
        <dbReference type="ARBA" id="ARBA00023136"/>
    </source>
</evidence>
<dbReference type="InterPro" id="IPR026501">
    <property type="entry name" value="Limbin/EVC"/>
</dbReference>
<evidence type="ECO:0000256" key="12">
    <source>
        <dbReference type="SAM" id="Phobius"/>
    </source>
</evidence>
<comment type="subcellular location">
    <subcellularLocation>
        <location evidence="2">Cell membrane</location>
        <topology evidence="2">Single-pass membrane protein</topology>
    </subcellularLocation>
    <subcellularLocation>
        <location evidence="1">Cytoplasm</location>
        <location evidence="1">Cytoskeleton</location>
        <location evidence="1">Cilium basal body</location>
    </subcellularLocation>
</comment>
<evidence type="ECO:0000313" key="13">
    <source>
        <dbReference type="EMBL" id="NXW42761.1"/>
    </source>
</evidence>
<evidence type="ECO:0000256" key="8">
    <source>
        <dbReference type="ARBA" id="ARBA00023212"/>
    </source>
</evidence>
<evidence type="ECO:0000256" key="1">
    <source>
        <dbReference type="ARBA" id="ARBA00004120"/>
    </source>
</evidence>
<dbReference type="InterPro" id="IPR022076">
    <property type="entry name" value="Limbin"/>
</dbReference>
<organism evidence="13 14">
    <name type="scientific">Nyctiprogne leucopyga</name>
    <dbReference type="NCBI Taxonomy" id="382315"/>
    <lineage>
        <taxon>Eukaryota</taxon>
        <taxon>Metazoa</taxon>
        <taxon>Chordata</taxon>
        <taxon>Craniata</taxon>
        <taxon>Vertebrata</taxon>
        <taxon>Euteleostomi</taxon>
        <taxon>Archelosauria</taxon>
        <taxon>Archosauria</taxon>
        <taxon>Dinosauria</taxon>
        <taxon>Saurischia</taxon>
        <taxon>Theropoda</taxon>
        <taxon>Coelurosauria</taxon>
        <taxon>Aves</taxon>
        <taxon>Neognathae</taxon>
        <taxon>Neoaves</taxon>
        <taxon>Strisores</taxon>
        <taxon>Caprimulgiformes</taxon>
        <taxon>Caprimulgidae</taxon>
        <taxon>Chordeilinae</taxon>
        <taxon>Nyctiprogne</taxon>
    </lineage>
</organism>
<reference evidence="13 14" key="1">
    <citation type="submission" date="2019-09" db="EMBL/GenBank/DDBJ databases">
        <title>Bird 10,000 Genomes (B10K) Project - Family phase.</title>
        <authorList>
            <person name="Zhang G."/>
        </authorList>
    </citation>
    <scope>NUCLEOTIDE SEQUENCE [LARGE SCALE GENOMIC DNA]</scope>
    <source>
        <strain evidence="13">B10K-DU-005-01</strain>
    </source>
</reference>
<evidence type="ECO:0000256" key="6">
    <source>
        <dbReference type="ARBA" id="ARBA00022989"/>
    </source>
</evidence>
<evidence type="ECO:0000313" key="14">
    <source>
        <dbReference type="Proteomes" id="UP000551823"/>
    </source>
</evidence>
<keyword evidence="3" id="KW-1003">Cell membrane</keyword>
<keyword evidence="6 12" id="KW-1133">Transmembrane helix</keyword>
<keyword evidence="8" id="KW-0206">Cytoskeleton</keyword>
<feature type="transmembrane region" description="Helical" evidence="12">
    <location>
        <begin position="204"/>
        <end position="229"/>
    </location>
</feature>
<dbReference type="Pfam" id="PF12297">
    <property type="entry name" value="EVC2_like"/>
    <property type="match status" value="1"/>
</dbReference>
<keyword evidence="14" id="KW-1185">Reference proteome</keyword>
<evidence type="ECO:0000256" key="11">
    <source>
        <dbReference type="SAM" id="MobiDB-lite"/>
    </source>
</evidence>
<dbReference type="GO" id="GO:0098797">
    <property type="term" value="C:plasma membrane protein complex"/>
    <property type="evidence" value="ECO:0007669"/>
    <property type="project" value="TreeGrafter"/>
</dbReference>
<feature type="non-terminal residue" evidence="13">
    <location>
        <position position="1222"/>
    </location>
</feature>
<keyword evidence="5 12" id="KW-0812">Transmembrane</keyword>
<sequence>FSAVPFPLVIEANEASHQLLTSAASDNQWSHSLFALIPSWTKKILFKRESSVNHQLPEDVSNMSMSSGFGITLQKCGVVDVDHDPQTAYITLLINNTNTLLSTNITDLVLLDNVTGLHVQKNSGNKTTGGIQIYRKRFLQGGEFFAVNYSALLDAKEMWNGRVLTLPVKLTFRTSSQNKTHLVSLTASFTITEEEKTKISYSHAIHASGFFIAFFISLVLTCAVFFIVYRTQILKWTCCSKNQEIQHELSQNHKLEHSQFNSGDLFSADIIMNDQIIDILSFEESGNMLQALEDFEVASLMQADADLEARRTHICKEVIAMMMKNMVLKHSLFPHVEKRMSSIFKKQFLAMEKEIKEEYERKMVAITAECNLEARKKMEAQCQKARAANEEAEELMKKINEKPAVEYRSLLDRLHRLEQDHLKRFLLVKQEEYFAKAYRQLAVSQRKELHNIFFTQITNASFKGELKLEAAKILVEDYSKIQGDIEELMDFLQASKKYHLNRRFAYRQYLISKIQLRDSQASVLINAAATQISSLINKMERAGHLPESHLGVLLDRAEAEINSVKQKFDHDLKQEKQKLRQKLITRRRREMLQKKEHRKEQLSFGDPCKTIKEVTHYLSHWKNLLCDHTIEFEELTEKLDNEAGEELKQLLFSLTEKTVEELKRVQYGVFVQELVKLSVPKMFLLEAVEEHKKEMIVKHEQLEREERDKSMAAEELLQLTRQKLSQELEMSILEQKKLRRWEQSVFMQLLSLPLSLSEEELLRMRQELHCCFSQVDSSLAWPKIRTRTLLQAFEAERRDAEMLKVDQNLVMINKQQHSKIKKTGSRNRNKIDILKKSLQDKICICEDLVTDENLNKVQYELLLEKEYELRDLENKLGEYIASLAFQKTVKKSKTLELYSAIISVQALLFEQLSTSKTLSKLECIQILEAHNPEIEELDRKLEYEMLHKESAQQQQQHLMSRQRWTLDRLGLSSEAVETNADRQVTVLLRQAMNKSRQFINLHQQSLRDEQWNCVVLENLLENIEMDAFLALYSQELRLAGYLAKLTRVPMGMLHRILNLLLPSSSQSEVLSVLDSISKYSDGVAESDSNADESASCKKRRNQEFWQALEKKVRQDLINRSLENIPSLNKRKDSLIKKKQLALLEKASFIHHCGSLTHTPVEQADPPVPLNTAAAEAIELLDTGEKVFLFREPSDPILSLHHSPRKKKKNFLNSKKAAGANMD</sequence>